<sequence>MRTDKCAVFLLITTFIISGCAINNKTFGTRNKAFEEGQQLIQSGELELGLMRLEQAAQEEPNNKEIQTVLVRHRDAVLGKMLADAINTRLSGELDLAEEKFLRILDLFPRNDRAQAGLDAVGQDRHHIASVEYAEQLLALNDVEGAEKAVRTVLQENPMQPQAREFIKELNKHIARAESMDLTLETAFKKPLSMEFKDTELKSVFEIMSRTAGVNFVFDKDVRQEAKISVFVRDNTVEDILKLLLMTNQLAYTRLNDNSLLIYPNTPAKQKEYQELMVRSFHVAYTDVKQMVAMVRGLVKAKDIYVNEQLNLFIMRDTLEAIRMVEKLVSLNDLPEPEVMLEVLILTVSRNNNFLLGPNLPQSANFSFTRAAVPGAEAAASVTFDAISNAGFPNLKSFAITDQVKLDFLQNVSLGDVLANPRVRVKNREAAKFHIGTKEPVFTSNVAAGVSAVVTSTPTFIDVGTKLDIEPVISTNNEVTMKVQLEVSSITDSRPAPDGRSTAPVISTTNAETVLVLKDGETQVLAGLLEELDNRSVRGLAGLINIPGLDRLTSGQKVDRTKREIVLLLTPRIIRNISQQSQLESEFHYGTSNEAGKLPVRIRKTSAGGLAIAPVGPAGRGGASSILSRGAQAFSSDSSRVQPNPFAQQAAINAAGEPTLTIQAPSLMTFEKEFSVRVRLVGARASVSGEALVSYDSDMLELLDGSGNTGTHSIKFGKNEPSGMAAQLRFKVITPNEGETEISVQSAAGEDSETGESLEISLPEPATIKIQ</sequence>
<evidence type="ECO:0000313" key="7">
    <source>
        <dbReference type="EMBL" id="SEM69282.1"/>
    </source>
</evidence>
<dbReference type="InterPro" id="IPR038591">
    <property type="entry name" value="NolW-like_sf"/>
</dbReference>
<evidence type="ECO:0000256" key="2">
    <source>
        <dbReference type="ARBA" id="ARBA00023136"/>
    </source>
</evidence>
<dbReference type="SUPFAM" id="SSF48452">
    <property type="entry name" value="TPR-like"/>
    <property type="match status" value="1"/>
</dbReference>
<keyword evidence="3" id="KW-0998">Cell outer membrane</keyword>
<keyword evidence="2" id="KW-0472">Membrane</keyword>
<dbReference type="SMART" id="SM00965">
    <property type="entry name" value="STN"/>
    <property type="match status" value="1"/>
</dbReference>
<dbReference type="PANTHER" id="PTHR30332:SF17">
    <property type="entry name" value="TYPE IV PILIATION SYSTEM PROTEIN DR_0774-RELATED"/>
    <property type="match status" value="1"/>
</dbReference>
<name>A0A1H8AEK7_9PROT</name>
<evidence type="ECO:0000256" key="1">
    <source>
        <dbReference type="ARBA" id="ARBA00022448"/>
    </source>
</evidence>
<dbReference type="InterPro" id="IPR050810">
    <property type="entry name" value="Bact_Secretion_Sys_Channel"/>
</dbReference>
<dbReference type="InterPro" id="IPR011662">
    <property type="entry name" value="Secretin/TonB_short_N"/>
</dbReference>
<evidence type="ECO:0000259" key="6">
    <source>
        <dbReference type="SMART" id="SM00965"/>
    </source>
</evidence>
<dbReference type="Pfam" id="PF07660">
    <property type="entry name" value="STN"/>
    <property type="match status" value="1"/>
</dbReference>
<gene>
    <name evidence="7" type="ORF">SAMN05216325_101111</name>
</gene>
<evidence type="ECO:0000256" key="3">
    <source>
        <dbReference type="ARBA" id="ARBA00023237"/>
    </source>
</evidence>
<dbReference type="OrthoDB" id="9775455at2"/>
<reference evidence="7 8" key="1">
    <citation type="submission" date="2016-10" db="EMBL/GenBank/DDBJ databases">
        <authorList>
            <person name="de Groot N.N."/>
        </authorList>
    </citation>
    <scope>NUCLEOTIDE SEQUENCE [LARGE SCALE GENOMIC DNA]</scope>
    <source>
        <strain evidence="7 8">Nm22</strain>
    </source>
</reference>
<dbReference type="Gene3D" id="3.30.1370.120">
    <property type="match status" value="1"/>
</dbReference>
<evidence type="ECO:0000256" key="5">
    <source>
        <dbReference type="SAM" id="MobiDB-lite"/>
    </source>
</evidence>
<evidence type="ECO:0000313" key="8">
    <source>
        <dbReference type="Proteomes" id="UP000199459"/>
    </source>
</evidence>
<keyword evidence="1" id="KW-0813">Transport</keyword>
<dbReference type="InterPro" id="IPR004846">
    <property type="entry name" value="T2SS/T3SS_dom"/>
</dbReference>
<dbReference type="Proteomes" id="UP000199459">
    <property type="component" value="Unassembled WGS sequence"/>
</dbReference>
<comment type="similarity">
    <text evidence="4">Belongs to the bacterial secretin family.</text>
</comment>
<dbReference type="GO" id="GO:0019867">
    <property type="term" value="C:outer membrane"/>
    <property type="evidence" value="ECO:0007669"/>
    <property type="project" value="InterPro"/>
</dbReference>
<feature type="region of interest" description="Disordered" evidence="5">
    <location>
        <begin position="744"/>
        <end position="771"/>
    </location>
</feature>
<feature type="domain" description="Secretin/TonB short N-terminal" evidence="6">
    <location>
        <begin position="214"/>
        <end position="265"/>
    </location>
</feature>
<dbReference type="AlphaFoldDB" id="A0A1H8AEK7"/>
<dbReference type="EMBL" id="FOCP01000001">
    <property type="protein sequence ID" value="SEM69282.1"/>
    <property type="molecule type" value="Genomic_DNA"/>
</dbReference>
<accession>A0A1H8AEK7</accession>
<organism evidence="7 8">
    <name type="scientific">Nitrosomonas marina</name>
    <dbReference type="NCBI Taxonomy" id="917"/>
    <lineage>
        <taxon>Bacteria</taxon>
        <taxon>Pseudomonadati</taxon>
        <taxon>Pseudomonadota</taxon>
        <taxon>Betaproteobacteria</taxon>
        <taxon>Nitrosomonadales</taxon>
        <taxon>Nitrosomonadaceae</taxon>
        <taxon>Nitrosomonas</taxon>
    </lineage>
</organism>
<dbReference type="RefSeq" id="WP_090626972.1">
    <property type="nucleotide sequence ID" value="NZ_FOCP01000001.1"/>
</dbReference>
<dbReference type="STRING" id="917.SAMN05216326_11292"/>
<dbReference type="Gene3D" id="1.25.40.10">
    <property type="entry name" value="Tetratricopeptide repeat domain"/>
    <property type="match status" value="1"/>
</dbReference>
<dbReference type="GO" id="GO:0015627">
    <property type="term" value="C:type II protein secretion system complex"/>
    <property type="evidence" value="ECO:0007669"/>
    <property type="project" value="TreeGrafter"/>
</dbReference>
<proteinExistence type="inferred from homology"/>
<dbReference type="PANTHER" id="PTHR30332">
    <property type="entry name" value="PROBABLE GENERAL SECRETION PATHWAY PROTEIN D"/>
    <property type="match status" value="1"/>
</dbReference>
<dbReference type="GO" id="GO:0009306">
    <property type="term" value="P:protein secretion"/>
    <property type="evidence" value="ECO:0007669"/>
    <property type="project" value="InterPro"/>
</dbReference>
<evidence type="ECO:0000256" key="4">
    <source>
        <dbReference type="RuleBase" id="RU004003"/>
    </source>
</evidence>
<dbReference type="InterPro" id="IPR011990">
    <property type="entry name" value="TPR-like_helical_dom_sf"/>
</dbReference>
<dbReference type="PROSITE" id="PS51257">
    <property type="entry name" value="PROKAR_LIPOPROTEIN"/>
    <property type="match status" value="1"/>
</dbReference>
<dbReference type="Pfam" id="PF00263">
    <property type="entry name" value="Secretin"/>
    <property type="match status" value="1"/>
</dbReference>
<protein>
    <submittedName>
        <fullName evidence="7">General secretion pathway protein D</fullName>
    </submittedName>
</protein>